<sequence>MSVQTTSEANQVNGDTTHTEATSTPTSTSTSEPTSNSSSTSSSSSSTSVKSDDEPDQQSHHVIFIVHGMGRQLEEFGNYERNLNHLVENTKVVLQNQFYELDTNVHIIPIEWHTKLHSMVDDRMSLASLRTVPKVRLVMNDYFADILYYFNSHFGNQIISTIVEELNEAYDNFLEKHPDFNGKISIYALSLGGIAMFDILTCLDDDRDEGDAVDKKSNNTASESMETQNQQECDDEVKEPTQKRPRIRKQDQSKFQAVIPRIKFRPDYLFTVGSPLGAVLVMRNLDWESFHPPDDIIHHNIFHPFDPLGYRIEPLIDSVFAGIPASQIRSYSSSQLFPSLSLPSLPSLLPGSISSFWENRVPTLPRPSIPTLSSLSQMTQSLKAGRWLSSSGNVSATTEESNVTTTITTEATDTGDDGDVDDDAASLDSRGITRGSDGGARVPKRDQEAEEEGESMVVDAEASVTEYMAAATVATYLDQGTGAARPADPALNKPTTTTTGSTAATRHGKPFAPSRRPSLGPHKVSSRSIAEDERPDISSLNKEESQRKMSYVPEESSDGVTPMNMECYLSMDQGVSAEEEAQGAGAKSDVVQEPIIRSMPETSSASSKNGMQTTVEDADDTTAEDSAKPDQPKARTVHVEGRATKVPYRIDHVLQETTVDQYTNEYLLSMRSHFRYWGNRDVAYHILRTMLESNDTSSSESGILDLKLDTPAPSTGNKGTMDAAKAKAKATAAATAVRSRASSTGSTDLETKKLNRRSFTFSFFGGQQQQQDNNSSTIEQQLRRQRQEESDEDSAMMDEEHELFGDRYSDLNMSSHADSDYRTVSSKSSTSMMSTLYQNSPFASTSAATTVTTMTTAYASETYRNRSSTKRRISMHIAKDNTITNSNSNVGDEVVSSSSASASRATIATATAVSVATSSTNDTTAATTVMAFDEGVVVVPDLARPVKLHHRSSRIEEKQ</sequence>
<feature type="compositionally biased region" description="Low complexity" evidence="1">
    <location>
        <begin position="495"/>
        <end position="505"/>
    </location>
</feature>
<feature type="region of interest" description="Disordered" evidence="1">
    <location>
        <begin position="763"/>
        <end position="796"/>
    </location>
</feature>
<dbReference type="SMART" id="SM01127">
    <property type="entry name" value="DDHD"/>
    <property type="match status" value="1"/>
</dbReference>
<proteinExistence type="predicted"/>
<evidence type="ECO:0000313" key="4">
    <source>
        <dbReference type="Proteomes" id="UP000726737"/>
    </source>
</evidence>
<feature type="compositionally biased region" description="Acidic residues" evidence="1">
    <location>
        <begin position="413"/>
        <end position="425"/>
    </location>
</feature>
<dbReference type="InterPro" id="IPR004177">
    <property type="entry name" value="DDHD_dom"/>
</dbReference>
<feature type="region of interest" description="Disordered" evidence="1">
    <location>
        <begin position="1"/>
        <end position="57"/>
    </location>
</feature>
<dbReference type="InterPro" id="IPR058055">
    <property type="entry name" value="PA-PLA1"/>
</dbReference>
<keyword evidence="4" id="KW-1185">Reference proteome</keyword>
<comment type="caution">
    <text evidence="3">The sequence shown here is derived from an EMBL/GenBank/DDBJ whole genome shotgun (WGS) entry which is preliminary data.</text>
</comment>
<gene>
    <name evidence="3" type="ORF">BG011_007165</name>
</gene>
<dbReference type="GO" id="GO:0046872">
    <property type="term" value="F:metal ion binding"/>
    <property type="evidence" value="ECO:0007669"/>
    <property type="project" value="InterPro"/>
</dbReference>
<organism evidence="3 4">
    <name type="scientific">Mortierella polycephala</name>
    <dbReference type="NCBI Taxonomy" id="41804"/>
    <lineage>
        <taxon>Eukaryota</taxon>
        <taxon>Fungi</taxon>
        <taxon>Fungi incertae sedis</taxon>
        <taxon>Mucoromycota</taxon>
        <taxon>Mortierellomycotina</taxon>
        <taxon>Mortierellomycetes</taxon>
        <taxon>Mortierellales</taxon>
        <taxon>Mortierellaceae</taxon>
        <taxon>Mortierella</taxon>
    </lineage>
</organism>
<feature type="compositionally biased region" description="Basic and acidic residues" evidence="1">
    <location>
        <begin position="625"/>
        <end position="637"/>
    </location>
</feature>
<dbReference type="Proteomes" id="UP000726737">
    <property type="component" value="Unassembled WGS sequence"/>
</dbReference>
<feature type="compositionally biased region" description="Low complexity" evidence="1">
    <location>
        <begin position="763"/>
        <end position="780"/>
    </location>
</feature>
<dbReference type="GO" id="GO:0005737">
    <property type="term" value="C:cytoplasm"/>
    <property type="evidence" value="ECO:0007669"/>
    <property type="project" value="TreeGrafter"/>
</dbReference>
<dbReference type="GO" id="GO:0004620">
    <property type="term" value="F:phospholipase activity"/>
    <property type="evidence" value="ECO:0007669"/>
    <property type="project" value="TreeGrafter"/>
</dbReference>
<feature type="region of interest" description="Disordered" evidence="1">
    <location>
        <begin position="481"/>
        <end position="562"/>
    </location>
</feature>
<dbReference type="EMBL" id="JAAAJA010000054">
    <property type="protein sequence ID" value="KAG0264275.1"/>
    <property type="molecule type" value="Genomic_DNA"/>
</dbReference>
<feature type="region of interest" description="Disordered" evidence="1">
    <location>
        <begin position="389"/>
        <end position="457"/>
    </location>
</feature>
<feature type="region of interest" description="Disordered" evidence="1">
    <location>
        <begin position="210"/>
        <end position="250"/>
    </location>
</feature>
<dbReference type="Pfam" id="PF02862">
    <property type="entry name" value="DDHD"/>
    <property type="match status" value="1"/>
</dbReference>
<feature type="domain" description="DDHD" evidence="2">
    <location>
        <begin position="262"/>
        <end position="692"/>
    </location>
</feature>
<evidence type="ECO:0000259" key="2">
    <source>
        <dbReference type="PROSITE" id="PS51043"/>
    </source>
</evidence>
<feature type="compositionally biased region" description="Polar residues" evidence="1">
    <location>
        <begin position="600"/>
        <end position="612"/>
    </location>
</feature>
<feature type="compositionally biased region" description="Low complexity" evidence="1">
    <location>
        <begin position="394"/>
        <end position="412"/>
    </location>
</feature>
<accession>A0A9P6U7S7</accession>
<dbReference type="PANTHER" id="PTHR23509:SF10">
    <property type="entry name" value="LD21067P"/>
    <property type="match status" value="1"/>
</dbReference>
<feature type="compositionally biased region" description="Polar residues" evidence="1">
    <location>
        <begin position="1"/>
        <end position="15"/>
    </location>
</feature>
<feature type="compositionally biased region" description="Basic and acidic residues" evidence="1">
    <location>
        <begin position="529"/>
        <end position="547"/>
    </location>
</feature>
<evidence type="ECO:0000313" key="3">
    <source>
        <dbReference type="EMBL" id="KAG0264275.1"/>
    </source>
</evidence>
<dbReference type="PROSITE" id="PS51043">
    <property type="entry name" value="DDHD"/>
    <property type="match status" value="1"/>
</dbReference>
<evidence type="ECO:0000256" key="1">
    <source>
        <dbReference type="SAM" id="MobiDB-lite"/>
    </source>
</evidence>
<feature type="compositionally biased region" description="Low complexity" evidence="1">
    <location>
        <begin position="19"/>
        <end position="48"/>
    </location>
</feature>
<feature type="region of interest" description="Disordered" evidence="1">
    <location>
        <begin position="599"/>
        <end position="637"/>
    </location>
</feature>
<feature type="compositionally biased region" description="Polar residues" evidence="1">
    <location>
        <begin position="218"/>
        <end position="231"/>
    </location>
</feature>
<dbReference type="AlphaFoldDB" id="A0A9P6U7S7"/>
<dbReference type="PANTHER" id="PTHR23509">
    <property type="entry name" value="PA-PL1 PHOSPHOLIPASE FAMILY"/>
    <property type="match status" value="1"/>
</dbReference>
<protein>
    <recommendedName>
        <fullName evidence="2">DDHD domain-containing protein</fullName>
    </recommendedName>
</protein>
<feature type="compositionally biased region" description="Basic and acidic residues" evidence="1">
    <location>
        <begin position="238"/>
        <end position="250"/>
    </location>
</feature>
<reference evidence="3" key="1">
    <citation type="journal article" date="2020" name="Fungal Divers.">
        <title>Resolving the Mortierellaceae phylogeny through synthesis of multi-gene phylogenetics and phylogenomics.</title>
        <authorList>
            <person name="Vandepol N."/>
            <person name="Liber J."/>
            <person name="Desiro A."/>
            <person name="Na H."/>
            <person name="Kennedy M."/>
            <person name="Barry K."/>
            <person name="Grigoriev I.V."/>
            <person name="Miller A.N."/>
            <person name="O'Donnell K."/>
            <person name="Stajich J.E."/>
            <person name="Bonito G."/>
        </authorList>
    </citation>
    <scope>NUCLEOTIDE SEQUENCE</scope>
    <source>
        <strain evidence="3">KOD948</strain>
    </source>
</reference>
<feature type="region of interest" description="Disordered" evidence="1">
    <location>
        <begin position="695"/>
        <end position="720"/>
    </location>
</feature>
<dbReference type="OrthoDB" id="431378at2759"/>
<name>A0A9P6U7S7_9FUNG</name>